<proteinExistence type="predicted"/>
<dbReference type="AlphaFoldDB" id="A0A4C2E9X5"/>
<evidence type="ECO:0000313" key="2">
    <source>
        <dbReference type="EMBL" id="GCF00702.1"/>
    </source>
</evidence>
<accession>A0A4C2E9X5</accession>
<protein>
    <submittedName>
        <fullName evidence="2">Uncharacterized protein</fullName>
    </submittedName>
</protein>
<sequence>MDPFAYKQNLPNFKSSYDPSLTLEINGTKEVGPVFHNSDKDPTLFAIFDAPEHTLNTLNIFDQNELPLSLQEPEVKRSDFNNSYCAVTGSNNKFDEKETLLTDFDNSSSSPNSQSSKNRPICNNGVDNGSEYECTSLDNLIFEDMIGNSTTLKSTPVPIAASPTIGEIMLECHTDIIDRPLSRVSNSSFPIKSPTTQNRSPKKYSMRNKPSKIQKPKHYQNFNDLQNLISSYNMELNYILLSEDPDNRKNSGVLGNRSCKNNNNKNSITSNSNDGIIQEIDSTSTNSNEIITTEAVLDKKTPIQNFPLLKEDDQSIMESIPTQAIESAMTSNNKLEVEIQNSNLNNSYESTGTTTTSTTTDDSLEYKPSKLNNSKVPRSRRTRCLKKDSTVSMNDKLEYFKRVVENARDKKLRGIFLRDHAASELAISKNDYKTMELNLINIDSISQTLGIIMQGQKESFRTVWKIFRQQYDHEVYLTFQLSDEYAAVNENETEISIFTLMVPGHIPKHLITGCQYLQLVNFILGKEYNHLINDNLAETTVGSDGKMISTQKHHASRVRSHVKKYLKRHVVKDLRRYTNEERSNVSEFHYQMVLHNLVMGCILKKPFESKVSVALMELPKVKDALIKQTDFFVFKRI</sequence>
<evidence type="ECO:0000256" key="1">
    <source>
        <dbReference type="SAM" id="MobiDB-lite"/>
    </source>
</evidence>
<comment type="caution">
    <text evidence="2">The sequence shown here is derived from an EMBL/GenBank/DDBJ whole genome shotgun (WGS) entry which is preliminary data.</text>
</comment>
<reference evidence="2 3" key="1">
    <citation type="submission" date="2019-01" db="EMBL/GenBank/DDBJ databases">
        <title>Draft Genome Sequencing of Zygosaccharomyces mellis Ca-7.</title>
        <authorList>
            <person name="Shiwa Y."/>
            <person name="Kanesaki Y."/>
            <person name="Ishige T."/>
            <person name="Mura K."/>
            <person name="Hori T."/>
            <person name="Tamura T."/>
        </authorList>
    </citation>
    <scope>NUCLEOTIDE SEQUENCE [LARGE SCALE GENOMIC DNA]</scope>
    <source>
        <strain evidence="2 3">Ca-7</strain>
    </source>
</reference>
<dbReference type="OrthoDB" id="4031801at2759"/>
<feature type="region of interest" description="Disordered" evidence="1">
    <location>
        <begin position="343"/>
        <end position="380"/>
    </location>
</feature>
<feature type="region of interest" description="Disordered" evidence="1">
    <location>
        <begin position="184"/>
        <end position="214"/>
    </location>
</feature>
<dbReference type="Proteomes" id="UP000301737">
    <property type="component" value="Unassembled WGS sequence"/>
</dbReference>
<feature type="compositionally biased region" description="Low complexity" evidence="1">
    <location>
        <begin position="350"/>
        <end position="361"/>
    </location>
</feature>
<keyword evidence="3" id="KW-1185">Reference proteome</keyword>
<feature type="compositionally biased region" description="Low complexity" evidence="1">
    <location>
        <begin position="106"/>
        <end position="118"/>
    </location>
</feature>
<evidence type="ECO:0000313" key="3">
    <source>
        <dbReference type="Proteomes" id="UP000301737"/>
    </source>
</evidence>
<organism evidence="2 3">
    <name type="scientific">Zygosaccharomyces mellis</name>
    <dbReference type="NCBI Taxonomy" id="42258"/>
    <lineage>
        <taxon>Eukaryota</taxon>
        <taxon>Fungi</taxon>
        <taxon>Dikarya</taxon>
        <taxon>Ascomycota</taxon>
        <taxon>Saccharomycotina</taxon>
        <taxon>Saccharomycetes</taxon>
        <taxon>Saccharomycetales</taxon>
        <taxon>Saccharomycetaceae</taxon>
        <taxon>Zygosaccharomyces</taxon>
    </lineage>
</organism>
<name>A0A4C2E9X5_9SACH</name>
<gene>
    <name evidence="2" type="ORF">ZYGM_001053</name>
</gene>
<feature type="compositionally biased region" description="Polar residues" evidence="1">
    <location>
        <begin position="184"/>
        <end position="199"/>
    </location>
</feature>
<feature type="region of interest" description="Disordered" evidence="1">
    <location>
        <begin position="102"/>
        <end position="124"/>
    </location>
</feature>
<feature type="compositionally biased region" description="Basic residues" evidence="1">
    <location>
        <begin position="200"/>
        <end position="214"/>
    </location>
</feature>
<dbReference type="EMBL" id="BIMX01000021">
    <property type="protein sequence ID" value="GCF00702.1"/>
    <property type="molecule type" value="Genomic_DNA"/>
</dbReference>